<organism evidence="2">
    <name type="scientific">bioreactor metagenome</name>
    <dbReference type="NCBI Taxonomy" id="1076179"/>
    <lineage>
        <taxon>unclassified sequences</taxon>
        <taxon>metagenomes</taxon>
        <taxon>ecological metagenomes</taxon>
    </lineage>
</organism>
<dbReference type="EMBL" id="VSSQ01055564">
    <property type="protein sequence ID" value="MPN09458.1"/>
    <property type="molecule type" value="Genomic_DNA"/>
</dbReference>
<accession>A0A645F521</accession>
<reference evidence="2" key="1">
    <citation type="submission" date="2019-08" db="EMBL/GenBank/DDBJ databases">
        <authorList>
            <person name="Kucharzyk K."/>
            <person name="Murdoch R.W."/>
            <person name="Higgins S."/>
            <person name="Loffler F."/>
        </authorList>
    </citation>
    <scope>NUCLEOTIDE SEQUENCE</scope>
</reference>
<comment type="caution">
    <text evidence="2">The sequence shown here is derived from an EMBL/GenBank/DDBJ whole genome shotgun (WGS) entry which is preliminary data.</text>
</comment>
<sequence length="134" mass="15358">MLEKLPISIFPIRSAESATKAVSAISGFFPLMLILINITLLFPDVIFSLSAWFISFLNFSSCYLWIFFLYVLASLKRTNIWVAVMNLLPEDSFRGYSSKLAQEDLTKKSINSTKKSRHNKLKTEMREKIRVKAA</sequence>
<gene>
    <name evidence="2" type="ORF">SDC9_156748</name>
</gene>
<proteinExistence type="predicted"/>
<keyword evidence="1" id="KW-0812">Transmembrane</keyword>
<evidence type="ECO:0000256" key="1">
    <source>
        <dbReference type="SAM" id="Phobius"/>
    </source>
</evidence>
<dbReference type="AlphaFoldDB" id="A0A645F521"/>
<feature type="transmembrane region" description="Helical" evidence="1">
    <location>
        <begin position="21"/>
        <end position="43"/>
    </location>
</feature>
<feature type="transmembrane region" description="Helical" evidence="1">
    <location>
        <begin position="49"/>
        <end position="72"/>
    </location>
</feature>
<name>A0A645F521_9ZZZZ</name>
<protein>
    <submittedName>
        <fullName evidence="2">Uncharacterized protein</fullName>
    </submittedName>
</protein>
<keyword evidence="1" id="KW-0472">Membrane</keyword>
<keyword evidence="1" id="KW-1133">Transmembrane helix</keyword>
<evidence type="ECO:0000313" key="2">
    <source>
        <dbReference type="EMBL" id="MPN09458.1"/>
    </source>
</evidence>